<feature type="transmembrane region" description="Helical" evidence="6">
    <location>
        <begin position="118"/>
        <end position="136"/>
    </location>
</feature>
<dbReference type="InterPro" id="IPR002528">
    <property type="entry name" value="MATE_fam"/>
</dbReference>
<evidence type="ECO:0000256" key="6">
    <source>
        <dbReference type="SAM" id="Phobius"/>
    </source>
</evidence>
<keyword evidence="2" id="KW-1003">Cell membrane</keyword>
<evidence type="ECO:0000313" key="7">
    <source>
        <dbReference type="EMBL" id="CAA6805936.1"/>
    </source>
</evidence>
<feature type="transmembrane region" description="Helical" evidence="6">
    <location>
        <begin position="297"/>
        <end position="317"/>
    </location>
</feature>
<proteinExistence type="predicted"/>
<feature type="transmembrane region" description="Helical" evidence="6">
    <location>
        <begin position="7"/>
        <end position="29"/>
    </location>
</feature>
<feature type="transmembrane region" description="Helical" evidence="6">
    <location>
        <begin position="323"/>
        <end position="342"/>
    </location>
</feature>
<sequence length="416" mass="47561">MKEILKGSLIIFIFKLFGAFSLFLTYILIPRYYGVDAFGTFNIIFGLLIMSTMIARIGLDTYVLRMLPSFEMNTEKISLFLKEVIKILLFSSLLVSLILIIFMEAINTYLLKSVDATVYLYGLAFMVLPYTFFNVFPEVFRGFEDIKIYAFFRNFLQNFILLLLLVISIYFSLTYTVIDLLYMTVIIIFTSISLLVYFFLKKRNISIMLVGRYEEKIIKNSYPMFLVASVLLIMSYIDNFMIAYYLDEYQVGLYSACINLSMIITFIPMAIGGYISPKVAKSYSNNDKIEVKNIFKNSLIIIVLCTLPIFVCMYLYAEVLLSLFGTAFTVATTTLLIVNIAFLSQALCGPVGFVMNMTDNQHIFMRILMIALVINICFNGLLIPMYGINGAGIAMLLSMSFWTIGSLIFLKKKDII</sequence>
<feature type="transmembrane region" description="Helical" evidence="6">
    <location>
        <begin position="363"/>
        <end position="382"/>
    </location>
</feature>
<keyword evidence="5 6" id="KW-0472">Membrane</keyword>
<dbReference type="PANTHER" id="PTHR30250:SF11">
    <property type="entry name" value="O-ANTIGEN TRANSPORTER-RELATED"/>
    <property type="match status" value="1"/>
</dbReference>
<gene>
    <name evidence="7" type="ORF">HELGO_WM12495</name>
</gene>
<comment type="subcellular location">
    <subcellularLocation>
        <location evidence="1">Cell membrane</location>
        <topology evidence="1">Multi-pass membrane protein</topology>
    </subcellularLocation>
</comment>
<protein>
    <recommendedName>
        <fullName evidence="8">Polysaccharide biosynthesis protein C-terminal domain-containing protein</fullName>
    </recommendedName>
</protein>
<dbReference type="PANTHER" id="PTHR30250">
    <property type="entry name" value="PST FAMILY PREDICTED COLANIC ACID TRANSPORTER"/>
    <property type="match status" value="1"/>
</dbReference>
<dbReference type="AlphaFoldDB" id="A0A6S6SL72"/>
<feature type="transmembrane region" description="Helical" evidence="6">
    <location>
        <begin position="181"/>
        <end position="200"/>
    </location>
</feature>
<evidence type="ECO:0000256" key="2">
    <source>
        <dbReference type="ARBA" id="ARBA00022475"/>
    </source>
</evidence>
<evidence type="ECO:0000256" key="3">
    <source>
        <dbReference type="ARBA" id="ARBA00022692"/>
    </source>
</evidence>
<feature type="transmembrane region" description="Helical" evidence="6">
    <location>
        <begin position="221"/>
        <end position="246"/>
    </location>
</feature>
<evidence type="ECO:0000256" key="1">
    <source>
        <dbReference type="ARBA" id="ARBA00004651"/>
    </source>
</evidence>
<reference evidence="7" key="1">
    <citation type="submission" date="2020-01" db="EMBL/GenBank/DDBJ databases">
        <authorList>
            <person name="Meier V. D."/>
            <person name="Meier V D."/>
        </authorList>
    </citation>
    <scope>NUCLEOTIDE SEQUENCE</scope>
    <source>
        <strain evidence="7">HLG_WM_MAG_05</strain>
    </source>
</reference>
<dbReference type="EMBL" id="CACVAU010000019">
    <property type="protein sequence ID" value="CAA6805936.1"/>
    <property type="molecule type" value="Genomic_DNA"/>
</dbReference>
<feature type="transmembrane region" description="Helical" evidence="6">
    <location>
        <begin position="84"/>
        <end position="106"/>
    </location>
</feature>
<dbReference type="Pfam" id="PF01554">
    <property type="entry name" value="MatE"/>
    <property type="match status" value="1"/>
</dbReference>
<evidence type="ECO:0000256" key="4">
    <source>
        <dbReference type="ARBA" id="ARBA00022989"/>
    </source>
</evidence>
<dbReference type="InterPro" id="IPR050833">
    <property type="entry name" value="Poly_Biosynth_Transport"/>
</dbReference>
<evidence type="ECO:0000256" key="5">
    <source>
        <dbReference type="ARBA" id="ARBA00023136"/>
    </source>
</evidence>
<accession>A0A6S6SL72</accession>
<feature type="transmembrane region" description="Helical" evidence="6">
    <location>
        <begin position="156"/>
        <end position="175"/>
    </location>
</feature>
<evidence type="ECO:0008006" key="8">
    <source>
        <dbReference type="Google" id="ProtNLM"/>
    </source>
</evidence>
<dbReference type="GO" id="GO:0042910">
    <property type="term" value="F:xenobiotic transmembrane transporter activity"/>
    <property type="evidence" value="ECO:0007669"/>
    <property type="project" value="InterPro"/>
</dbReference>
<keyword evidence="3 6" id="KW-0812">Transmembrane</keyword>
<dbReference type="GO" id="GO:0005886">
    <property type="term" value="C:plasma membrane"/>
    <property type="evidence" value="ECO:0007669"/>
    <property type="project" value="UniProtKB-SubCell"/>
</dbReference>
<feature type="transmembrane region" description="Helical" evidence="6">
    <location>
        <begin position="41"/>
        <end position="63"/>
    </location>
</feature>
<feature type="transmembrane region" description="Helical" evidence="6">
    <location>
        <begin position="252"/>
        <end position="276"/>
    </location>
</feature>
<name>A0A6S6SL72_9BACT</name>
<organism evidence="7">
    <name type="scientific">uncultured Sulfurovum sp</name>
    <dbReference type="NCBI Taxonomy" id="269237"/>
    <lineage>
        <taxon>Bacteria</taxon>
        <taxon>Pseudomonadati</taxon>
        <taxon>Campylobacterota</taxon>
        <taxon>Epsilonproteobacteria</taxon>
        <taxon>Campylobacterales</taxon>
        <taxon>Sulfurovaceae</taxon>
        <taxon>Sulfurovum</taxon>
        <taxon>environmental samples</taxon>
    </lineage>
</organism>
<dbReference type="GO" id="GO:0015297">
    <property type="term" value="F:antiporter activity"/>
    <property type="evidence" value="ECO:0007669"/>
    <property type="project" value="InterPro"/>
</dbReference>
<keyword evidence="4 6" id="KW-1133">Transmembrane helix</keyword>
<feature type="transmembrane region" description="Helical" evidence="6">
    <location>
        <begin position="388"/>
        <end position="410"/>
    </location>
</feature>